<feature type="domain" description="SWIM-type" evidence="4">
    <location>
        <begin position="979"/>
        <end position="1011"/>
    </location>
</feature>
<feature type="region of interest" description="Disordered" evidence="3">
    <location>
        <begin position="1066"/>
        <end position="1089"/>
    </location>
</feature>
<evidence type="ECO:0000259" key="4">
    <source>
        <dbReference type="PROSITE" id="PS50966"/>
    </source>
</evidence>
<dbReference type="InterPro" id="IPR002182">
    <property type="entry name" value="NB-ARC"/>
</dbReference>
<dbReference type="InterPro" id="IPR007527">
    <property type="entry name" value="Znf_SWIM"/>
</dbReference>
<dbReference type="Pfam" id="PF03108">
    <property type="entry name" value="DBD_Tnp_Mut"/>
    <property type="match status" value="1"/>
</dbReference>
<reference evidence="5" key="1">
    <citation type="journal article" date="2005" name="BMC Biol.">
        <title>The sequence of rice chromosomes 11 and 12, rich in disease resistance genes and recent gene duplications.</title>
        <authorList>
            <consortium name="The rice chromosomes 11 and 12 sequencing consortia"/>
        </authorList>
    </citation>
    <scope>NUCLEOTIDE SEQUENCE [LARGE SCALE GENOMIC DNA]</scope>
</reference>
<dbReference type="PANTHER" id="PTHR31973">
    <property type="entry name" value="POLYPROTEIN, PUTATIVE-RELATED"/>
    <property type="match status" value="1"/>
</dbReference>
<evidence type="ECO:0000256" key="1">
    <source>
        <dbReference type="ARBA" id="ARBA00022821"/>
    </source>
</evidence>
<dbReference type="SUPFAM" id="SSF52540">
    <property type="entry name" value="P-loop containing nucleoside triphosphate hydrolases"/>
    <property type="match status" value="1"/>
</dbReference>
<dbReference type="InterPro" id="IPR004332">
    <property type="entry name" value="Transposase_MuDR"/>
</dbReference>
<dbReference type="InterPro" id="IPR018289">
    <property type="entry name" value="MULE_transposase_dom"/>
</dbReference>
<protein>
    <submittedName>
        <fullName evidence="5">Transposon protein, putative, Mutator sub-class, expressed</fullName>
    </submittedName>
</protein>
<reference evidence="5" key="3">
    <citation type="submission" date="2006-01" db="EMBL/GenBank/DDBJ databases">
        <authorList>
            <person name="Buell R."/>
        </authorList>
    </citation>
    <scope>NUCLEOTIDE SEQUENCE</scope>
</reference>
<dbReference type="PANTHER" id="PTHR31973:SF195">
    <property type="entry name" value="MUDR FAMILY TRANSPOSASE"/>
    <property type="match status" value="1"/>
</dbReference>
<dbReference type="Gene3D" id="3.40.50.300">
    <property type="entry name" value="P-loop containing nucleotide triphosphate hydrolases"/>
    <property type="match status" value="1"/>
</dbReference>
<evidence type="ECO:0000256" key="3">
    <source>
        <dbReference type="SAM" id="MobiDB-lite"/>
    </source>
</evidence>
<dbReference type="EMBL" id="DP000010">
    <property type="protein sequence ID" value="ABA94673.1"/>
    <property type="molecule type" value="Genomic_DNA"/>
</dbReference>
<dbReference type="Gene3D" id="1.10.8.430">
    <property type="entry name" value="Helical domain of apoptotic protease-activating factors"/>
    <property type="match status" value="1"/>
</dbReference>
<feature type="region of interest" description="Disordered" evidence="3">
    <location>
        <begin position="1109"/>
        <end position="1133"/>
    </location>
</feature>
<dbReference type="PROSITE" id="PS50966">
    <property type="entry name" value="ZF_SWIM"/>
    <property type="match status" value="1"/>
</dbReference>
<evidence type="ECO:0000313" key="5">
    <source>
        <dbReference type="EMBL" id="ABA94673.1"/>
    </source>
</evidence>
<feature type="region of interest" description="Disordered" evidence="3">
    <location>
        <begin position="1"/>
        <end position="77"/>
    </location>
</feature>
<keyword evidence="2" id="KW-0479">Metal-binding</keyword>
<dbReference type="InterPro" id="IPR042197">
    <property type="entry name" value="Apaf_helical"/>
</dbReference>
<reference evidence="5" key="2">
    <citation type="submission" date="2005-04" db="EMBL/GenBank/DDBJ databases">
        <authorList>
            <person name="Buell C.R."/>
            <person name="Wing R.A."/>
            <person name="McCombie W.A."/>
            <person name="Ouyang S."/>
        </authorList>
    </citation>
    <scope>NUCLEOTIDE SEQUENCE</scope>
</reference>
<keyword evidence="2" id="KW-0862">Zinc</keyword>
<evidence type="ECO:0000256" key="2">
    <source>
        <dbReference type="PROSITE-ProRule" id="PRU00325"/>
    </source>
</evidence>
<dbReference type="Pfam" id="PF10551">
    <property type="entry name" value="MULE"/>
    <property type="match status" value="1"/>
</dbReference>
<proteinExistence type="predicted"/>
<dbReference type="AlphaFoldDB" id="Q2R1G5"/>
<keyword evidence="2" id="KW-0863">Zinc-finger</keyword>
<feature type="compositionally biased region" description="Basic residues" evidence="3">
    <location>
        <begin position="1110"/>
        <end position="1129"/>
    </location>
</feature>
<sequence>MDARRRRLGKEQPRSTPAMASREGAASIRTYGGGRGRSRLDPLRRRCRGRALAAGEGDTVGRGKGRRRSDGEERAAPHRCVRWGRREANQYFLLVDDVWSVSSWEYIWGSLPKNNNGSRIVVTTRFKSVADASTHQQTGDIHMLDRLSDEKSKRLFNERIFSGDDSCPDEFRETKDKILKKCGGLPLAIVAVAGLLARDPSINRKRLVRRWIAEGFIVEKHGKTVEEVADDYFNELISRNIIRQVDHSSNGKMDRLVRVYYGGRVVEPYVGGHVEFEDMSLKTILFPTHPTLDELRSRVKEVLGWTEDNVEIRFYGRYDVGQGHKYILNVIGGASKSELVREDLEGEGEKKRPLLGNDLWEAGPSKRHCGTDDVDAARVMKRELVQEGLDLSEHLSASVHWSSYGVNPEYPTEVAGQYVNPDDYFDVELSGGHDSVSVEVNRDDVDEEASVEQYDVEFAEDSDDDRPFPPLSNNDKLALEECRAFEKVFGRKPGIPEFRDLTHAHGALLDGGINLDQLPEPFQVDGLRKGLEFPSMVALKLWLQEYAIVHHRPYRVVNSAANIKCENPRCKWKVHATKRSSGTWRISRVGKEHSCATAEGSGSHRQLTSKFIANRLCNAIKLQPTLSASALALYIFEVFQYRVKYGKAWRAREEAMKLIYGEWGEAYVRLPTLLQAIKQRNPSMVYHIDTHPDRVVNVDGVTKKIFMRAFWCFGPSIEAFKHCRPVLAINATFLTGKYGGALMTALSADAEDQLVPLAFALVEKENSRDWEVCIISDRHAGIINAMMTPVPGLPSVHHWWCMRHFSANFHKAGADKHQTKELLRICQIDEKWIFERDVEALRQRIPEGPRKWLEDELLDKDKWSRAYDRNGRQWGYMTTNMAEQFNSVLVGVRKLPVTAIVSFTFMKCNDYFVNRHDEALKRVQLGQRWSTKVDSKMKVQESKANKHTARCFDKQKKTYEVTERGGITRGGVRFGARAFKVEGEGNSCSCQRPLLYHMPCSHLIHVYLIHAIDKESPNRMPYQFSSRAVVNTWASRFEPYLDPTQWPSYDGEEFVADPNLKIKTRGKRRSKRFKNEMDSGLGGSGRKPPSCVQLDAAPVQNRCSLCHQEGHKKTKCPKRPKKKKSKKNLSVREVLQPLRVRAHAPQCSTIGTSRT</sequence>
<dbReference type="GO" id="GO:0043531">
    <property type="term" value="F:ADP binding"/>
    <property type="evidence" value="ECO:0007669"/>
    <property type="project" value="InterPro"/>
</dbReference>
<name>Q2R1G5_ORYSJ</name>
<feature type="compositionally biased region" description="Basic and acidic residues" evidence="3">
    <location>
        <begin position="1"/>
        <end position="13"/>
    </location>
</feature>
<accession>Q2R1G5</accession>
<dbReference type="InterPro" id="IPR027417">
    <property type="entry name" value="P-loop_NTPase"/>
</dbReference>
<dbReference type="GO" id="GO:0008270">
    <property type="term" value="F:zinc ion binding"/>
    <property type="evidence" value="ECO:0007669"/>
    <property type="project" value="UniProtKB-KW"/>
</dbReference>
<dbReference type="Pfam" id="PF23559">
    <property type="entry name" value="WHD_DRP"/>
    <property type="match status" value="1"/>
</dbReference>
<keyword evidence="1" id="KW-0611">Plant defense</keyword>
<dbReference type="Pfam" id="PF00931">
    <property type="entry name" value="NB-ARC"/>
    <property type="match status" value="1"/>
</dbReference>
<organism evidence="5">
    <name type="scientific">Oryza sativa subsp. japonica</name>
    <name type="common">Rice</name>
    <dbReference type="NCBI Taxonomy" id="39947"/>
    <lineage>
        <taxon>Eukaryota</taxon>
        <taxon>Viridiplantae</taxon>
        <taxon>Streptophyta</taxon>
        <taxon>Embryophyta</taxon>
        <taxon>Tracheophyta</taxon>
        <taxon>Spermatophyta</taxon>
        <taxon>Magnoliopsida</taxon>
        <taxon>Liliopsida</taxon>
        <taxon>Poales</taxon>
        <taxon>Poaceae</taxon>
        <taxon>BOP clade</taxon>
        <taxon>Oryzoideae</taxon>
        <taxon>Oryzeae</taxon>
        <taxon>Oryzinae</taxon>
        <taxon>Oryza</taxon>
        <taxon>Oryza sativa</taxon>
    </lineage>
</organism>
<dbReference type="InterPro" id="IPR058922">
    <property type="entry name" value="WHD_DRP"/>
</dbReference>
<gene>
    <name evidence="5" type="ordered locus">LOC_Os11g39250</name>
</gene>